<dbReference type="PANTHER" id="PTHR46244:SF6">
    <property type="entry name" value="PHOSPHOENOLPYRUVATE-PROTEIN PHOSPHOTRANSFERASE"/>
    <property type="match status" value="1"/>
</dbReference>
<dbReference type="InterPro" id="IPR006318">
    <property type="entry name" value="PTS_EI-like"/>
</dbReference>
<keyword evidence="9 16" id="KW-0762">Sugar transport</keyword>
<evidence type="ECO:0000256" key="7">
    <source>
        <dbReference type="ARBA" id="ARBA00022448"/>
    </source>
</evidence>
<evidence type="ECO:0000256" key="12">
    <source>
        <dbReference type="ARBA" id="ARBA00022723"/>
    </source>
</evidence>
<dbReference type="InterPro" id="IPR040442">
    <property type="entry name" value="Pyrv_kinase-like_dom_sf"/>
</dbReference>
<dbReference type="SUPFAM" id="SSF51621">
    <property type="entry name" value="Phosphoenolpyruvate/pyruvate domain"/>
    <property type="match status" value="1"/>
</dbReference>
<evidence type="ECO:0000256" key="9">
    <source>
        <dbReference type="ARBA" id="ARBA00022597"/>
    </source>
</evidence>
<dbReference type="GO" id="GO:0046872">
    <property type="term" value="F:metal ion binding"/>
    <property type="evidence" value="ECO:0007669"/>
    <property type="project" value="UniProtKB-KW"/>
</dbReference>
<dbReference type="Proteomes" id="UP000294832">
    <property type="component" value="Unassembled WGS sequence"/>
</dbReference>
<dbReference type="InterPro" id="IPR000121">
    <property type="entry name" value="PEP_util_C"/>
</dbReference>
<keyword evidence="23" id="KW-0670">Pyruvate</keyword>
<comment type="subcellular location">
    <subcellularLocation>
        <location evidence="3 16">Cytoplasm</location>
    </subcellularLocation>
</comment>
<keyword evidence="14 16" id="KW-0460">Magnesium</keyword>
<dbReference type="Pfam" id="PF05524">
    <property type="entry name" value="PEP-utilisers_N"/>
    <property type="match status" value="1"/>
</dbReference>
<keyword evidence="7 16" id="KW-0813">Transport</keyword>
<keyword evidence="24" id="KW-1185">Reference proteome</keyword>
<dbReference type="Pfam" id="PF00391">
    <property type="entry name" value="PEP-utilizers"/>
    <property type="match status" value="1"/>
</dbReference>
<evidence type="ECO:0000259" key="21">
    <source>
        <dbReference type="Pfam" id="PF02896"/>
    </source>
</evidence>
<dbReference type="InterPro" id="IPR023151">
    <property type="entry name" value="PEP_util_CS"/>
</dbReference>
<comment type="catalytic activity">
    <reaction evidence="1 16">
        <text>L-histidyl-[protein] + phosphoenolpyruvate = N(pros)-phospho-L-histidyl-[protein] + pyruvate</text>
        <dbReference type="Rhea" id="RHEA:23880"/>
        <dbReference type="Rhea" id="RHEA-COMP:9745"/>
        <dbReference type="Rhea" id="RHEA-COMP:9746"/>
        <dbReference type="ChEBI" id="CHEBI:15361"/>
        <dbReference type="ChEBI" id="CHEBI:29979"/>
        <dbReference type="ChEBI" id="CHEBI:58702"/>
        <dbReference type="ChEBI" id="CHEBI:64837"/>
        <dbReference type="EC" id="2.7.3.9"/>
    </reaction>
</comment>
<keyword evidence="10 16" id="KW-0808">Transferase</keyword>
<dbReference type="Gene3D" id="3.20.20.60">
    <property type="entry name" value="Phosphoenolpyruvate-binding domains"/>
    <property type="match status" value="1"/>
</dbReference>
<dbReference type="InterPro" id="IPR015813">
    <property type="entry name" value="Pyrv/PenolPyrv_kinase-like_dom"/>
</dbReference>
<evidence type="ECO:0000256" key="15">
    <source>
        <dbReference type="ARBA" id="ARBA00033235"/>
    </source>
</evidence>
<organism evidence="23 24">
    <name type="scientific">Shewanella fodinae</name>
    <dbReference type="NCBI Taxonomy" id="552357"/>
    <lineage>
        <taxon>Bacteria</taxon>
        <taxon>Pseudomonadati</taxon>
        <taxon>Pseudomonadota</taxon>
        <taxon>Gammaproteobacteria</taxon>
        <taxon>Alteromonadales</taxon>
        <taxon>Shewanellaceae</taxon>
        <taxon>Shewanella</taxon>
    </lineage>
</organism>
<protein>
    <recommendedName>
        <fullName evidence="6 16">Phosphoenolpyruvate-protein phosphotransferase</fullName>
        <ecNumber evidence="5 16">2.7.3.9</ecNumber>
    </recommendedName>
    <alternativeName>
        <fullName evidence="15 16">Phosphotransferase system, enzyme I</fullName>
    </alternativeName>
</protein>
<evidence type="ECO:0000259" key="20">
    <source>
        <dbReference type="Pfam" id="PF00391"/>
    </source>
</evidence>
<proteinExistence type="inferred from homology"/>
<reference evidence="23 24" key="1">
    <citation type="submission" date="2019-03" db="EMBL/GenBank/DDBJ databases">
        <title>Freshwater and sediment microbial communities from various areas in North America, analyzing microbe dynamics in response to fracking.</title>
        <authorList>
            <person name="Lamendella R."/>
        </authorList>
    </citation>
    <scope>NUCLEOTIDE SEQUENCE [LARGE SCALE GENOMIC DNA]</scope>
    <source>
        <strain evidence="23 24">74A</strain>
    </source>
</reference>
<evidence type="ECO:0000256" key="3">
    <source>
        <dbReference type="ARBA" id="ARBA00004496"/>
    </source>
</evidence>
<dbReference type="SUPFAM" id="SSF47831">
    <property type="entry name" value="Enzyme I of the PEP:sugar phosphotransferase system HPr-binding (sub)domain"/>
    <property type="match status" value="1"/>
</dbReference>
<dbReference type="SUPFAM" id="SSF52009">
    <property type="entry name" value="Phosphohistidine domain"/>
    <property type="match status" value="1"/>
</dbReference>
<evidence type="ECO:0000256" key="14">
    <source>
        <dbReference type="ARBA" id="ARBA00022842"/>
    </source>
</evidence>
<evidence type="ECO:0000256" key="10">
    <source>
        <dbReference type="ARBA" id="ARBA00022679"/>
    </source>
</evidence>
<dbReference type="InterPro" id="IPR036618">
    <property type="entry name" value="PtsI_HPr-bd_sf"/>
</dbReference>
<dbReference type="GO" id="GO:0016301">
    <property type="term" value="F:kinase activity"/>
    <property type="evidence" value="ECO:0007669"/>
    <property type="project" value="UniProtKB-KW"/>
</dbReference>
<evidence type="ECO:0000256" key="13">
    <source>
        <dbReference type="ARBA" id="ARBA00022777"/>
    </source>
</evidence>
<feature type="binding site" evidence="18">
    <location>
        <begin position="453"/>
        <end position="454"/>
    </location>
    <ligand>
        <name>phosphoenolpyruvate</name>
        <dbReference type="ChEBI" id="CHEBI:58702"/>
    </ligand>
</feature>
<dbReference type="EMBL" id="SLWF01000019">
    <property type="protein sequence ID" value="TCN82302.1"/>
    <property type="molecule type" value="Genomic_DNA"/>
</dbReference>
<evidence type="ECO:0000259" key="22">
    <source>
        <dbReference type="Pfam" id="PF05524"/>
    </source>
</evidence>
<comment type="similarity">
    <text evidence="4 16">Belongs to the PEP-utilizing enzyme family.</text>
</comment>
<evidence type="ECO:0000256" key="17">
    <source>
        <dbReference type="PIRSR" id="PIRSR000732-1"/>
    </source>
</evidence>
<dbReference type="AlphaFoldDB" id="A0A4R2F6H4"/>
<sequence length="569" mass="61630">MEMNGIAVSSGIAHGKAVLFEPFDNSLDYRLLPLSSIPAEQAKASRAVAQLCQQLRNSLLSLEAGSANYQLVEADLLLLDDAELTSQINRSINTLQLSAGAAVQRVFYHQASEMEALDDPYLARRAQDVLSLSKRLIATINGAGGERLQQLQEDSILLAEDLTPAEFALLPLNHIKGIVLKTGGITSHTAILARAAGIPALLSCNFDAAAISNGTELFLDGYQGKLYAQPDAKELATLQKQLADDQQRRDALARYRDIPCVTQDGHSLTLLANVGNLNDIARLPQSGAEGIGLFRTEFMLMDAVSMPDEKEQFSLYCEALQLIKGKCLTIRTLDVGADKEFSCINQLLAEDNPALGVRGLRYTLRHKDVLHTQLRAVLRAAAFGQVRLMFPMVCQPEELDELFAEIEICRQQLLLEQKPFAEPEYGIVVETPAAVVNLSTMLPRLSFVSIGTNDLAQYTLAADRGNPQLTASYPAFCPAVLQLIAQTLNTAKAAGVTSSLCGELASDPRIAPLLMGMGFDELSANAAALPEIKAAICEGKFSEFVELAQKALQCQRISELESLLSGCQI</sequence>
<name>A0A4R2F6H4_9GAMM</name>
<keyword evidence="13 16" id="KW-0418">Kinase</keyword>
<dbReference type="InterPro" id="IPR008279">
    <property type="entry name" value="PEP-util_enz_mobile_dom"/>
</dbReference>
<evidence type="ECO:0000313" key="23">
    <source>
        <dbReference type="EMBL" id="TCN82302.1"/>
    </source>
</evidence>
<dbReference type="InterPro" id="IPR008731">
    <property type="entry name" value="PTS_EIN"/>
</dbReference>
<dbReference type="GO" id="GO:0005737">
    <property type="term" value="C:cytoplasm"/>
    <property type="evidence" value="ECO:0007669"/>
    <property type="project" value="UniProtKB-SubCell"/>
</dbReference>
<evidence type="ECO:0000256" key="5">
    <source>
        <dbReference type="ARBA" id="ARBA00012232"/>
    </source>
</evidence>
<evidence type="ECO:0000256" key="1">
    <source>
        <dbReference type="ARBA" id="ARBA00000683"/>
    </source>
</evidence>
<dbReference type="Gene3D" id="1.10.274.10">
    <property type="entry name" value="PtsI, HPr-binding domain"/>
    <property type="match status" value="1"/>
</dbReference>
<keyword evidence="11 16" id="KW-0598">Phosphotransferase system</keyword>
<evidence type="ECO:0000256" key="11">
    <source>
        <dbReference type="ARBA" id="ARBA00022683"/>
    </source>
</evidence>
<feature type="binding site" evidence="19">
    <location>
        <position position="430"/>
    </location>
    <ligand>
        <name>Mg(2+)</name>
        <dbReference type="ChEBI" id="CHEBI:18420"/>
    </ligand>
</feature>
<dbReference type="NCBIfam" id="TIGR01417">
    <property type="entry name" value="PTS_I_fam"/>
    <property type="match status" value="1"/>
</dbReference>
<dbReference type="GO" id="GO:0009401">
    <property type="term" value="P:phosphoenolpyruvate-dependent sugar phosphotransferase system"/>
    <property type="evidence" value="ECO:0007669"/>
    <property type="project" value="UniProtKB-KW"/>
</dbReference>
<dbReference type="PRINTS" id="PR01736">
    <property type="entry name" value="PHPHTRNFRASE"/>
</dbReference>
<feature type="binding site" evidence="18">
    <location>
        <position position="464"/>
    </location>
    <ligand>
        <name>phosphoenolpyruvate</name>
        <dbReference type="ChEBI" id="CHEBI:58702"/>
    </ligand>
</feature>
<feature type="active site" description="Proton donor" evidence="17">
    <location>
        <position position="501"/>
    </location>
</feature>
<dbReference type="Gene3D" id="3.50.30.10">
    <property type="entry name" value="Phosphohistidine domain"/>
    <property type="match status" value="1"/>
</dbReference>
<dbReference type="InterPro" id="IPR036637">
    <property type="entry name" value="Phosphohistidine_dom_sf"/>
</dbReference>
<dbReference type="InterPro" id="IPR050499">
    <property type="entry name" value="PEP-utilizing_PTS_enzyme"/>
</dbReference>
<feature type="domain" description="PEP-utilising enzyme C-terminal" evidence="21">
    <location>
        <begin position="252"/>
        <end position="537"/>
    </location>
</feature>
<keyword evidence="12 16" id="KW-0479">Metal-binding</keyword>
<evidence type="ECO:0000256" key="18">
    <source>
        <dbReference type="PIRSR" id="PIRSR000732-2"/>
    </source>
</evidence>
<comment type="cofactor">
    <cofactor evidence="2 16 19">
        <name>Mg(2+)</name>
        <dbReference type="ChEBI" id="CHEBI:18420"/>
    </cofactor>
</comment>
<dbReference type="PROSITE" id="PS00370">
    <property type="entry name" value="PEP_ENZYMES_PHOS_SITE"/>
    <property type="match status" value="1"/>
</dbReference>
<dbReference type="EC" id="2.7.3.9" evidence="5 16"/>
<dbReference type="InterPro" id="IPR018274">
    <property type="entry name" value="PEP_util_AS"/>
</dbReference>
<feature type="domain" description="PEP-utilising enzyme mobile" evidence="20">
    <location>
        <begin position="152"/>
        <end position="224"/>
    </location>
</feature>
<evidence type="ECO:0000256" key="6">
    <source>
        <dbReference type="ARBA" id="ARBA00016544"/>
    </source>
</evidence>
<dbReference type="OrthoDB" id="9765468at2"/>
<dbReference type="InterPro" id="IPR024692">
    <property type="entry name" value="PTS_EI"/>
</dbReference>
<evidence type="ECO:0000256" key="4">
    <source>
        <dbReference type="ARBA" id="ARBA00007837"/>
    </source>
</evidence>
<feature type="binding site" evidence="18">
    <location>
        <position position="295"/>
    </location>
    <ligand>
        <name>phosphoenolpyruvate</name>
        <dbReference type="ChEBI" id="CHEBI:58702"/>
    </ligand>
</feature>
<feature type="binding site" evidence="18">
    <location>
        <position position="331"/>
    </location>
    <ligand>
        <name>phosphoenolpyruvate</name>
        <dbReference type="ChEBI" id="CHEBI:58702"/>
    </ligand>
</feature>
<evidence type="ECO:0000256" key="8">
    <source>
        <dbReference type="ARBA" id="ARBA00022490"/>
    </source>
</evidence>
<feature type="domain" description="Phosphotransferase system enzyme I N-terminal" evidence="22">
    <location>
        <begin position="4"/>
        <end position="125"/>
    </location>
</feature>
<dbReference type="PROSITE" id="PS00742">
    <property type="entry name" value="PEP_ENZYMES_2"/>
    <property type="match status" value="1"/>
</dbReference>
<dbReference type="PANTHER" id="PTHR46244">
    <property type="entry name" value="PHOSPHOENOLPYRUVATE-PROTEIN PHOSPHOTRANSFERASE"/>
    <property type="match status" value="1"/>
</dbReference>
<feature type="binding site" evidence="19">
    <location>
        <position position="454"/>
    </location>
    <ligand>
        <name>Mg(2+)</name>
        <dbReference type="ChEBI" id="CHEBI:18420"/>
    </ligand>
</feature>
<evidence type="ECO:0000256" key="16">
    <source>
        <dbReference type="PIRNR" id="PIRNR000732"/>
    </source>
</evidence>
<gene>
    <name evidence="23" type="ORF">EDC91_11911</name>
</gene>
<dbReference type="PIRSF" id="PIRSF000732">
    <property type="entry name" value="PTS_enzyme_I"/>
    <property type="match status" value="1"/>
</dbReference>
<evidence type="ECO:0000313" key="24">
    <source>
        <dbReference type="Proteomes" id="UP000294832"/>
    </source>
</evidence>
<dbReference type="Pfam" id="PF02896">
    <property type="entry name" value="PEP-utilizers_C"/>
    <property type="match status" value="1"/>
</dbReference>
<dbReference type="GO" id="GO:0008965">
    <property type="term" value="F:phosphoenolpyruvate-protein phosphotransferase activity"/>
    <property type="evidence" value="ECO:0007669"/>
    <property type="project" value="UniProtKB-EC"/>
</dbReference>
<accession>A0A4R2F6H4</accession>
<keyword evidence="8 16" id="KW-0963">Cytoplasm</keyword>
<comment type="caution">
    <text evidence="23">The sequence shown here is derived from an EMBL/GenBank/DDBJ whole genome shotgun (WGS) entry which is preliminary data.</text>
</comment>
<comment type="function">
    <text evidence="16">General (non sugar-specific) component of the phosphoenolpyruvate-dependent sugar phosphotransferase system (sugar PTS). This major carbohydrate active-transport system catalyzes the phosphorylation of incoming sugar substrates concomitantly with their translocation across the cell membrane. Enzyme I transfers the phosphoryl group from phosphoenolpyruvate (PEP) to the phosphoryl carrier protein (HPr).</text>
</comment>
<evidence type="ECO:0000256" key="2">
    <source>
        <dbReference type="ARBA" id="ARBA00001946"/>
    </source>
</evidence>
<evidence type="ECO:0000256" key="19">
    <source>
        <dbReference type="PIRSR" id="PIRSR000732-3"/>
    </source>
</evidence>
<feature type="active site" description="Tele-phosphohistidine intermediate" evidence="17">
    <location>
        <position position="188"/>
    </location>
</feature>
<dbReference type="RefSeq" id="WP_133039465.1">
    <property type="nucleotide sequence ID" value="NZ_SLWF01000019.1"/>
</dbReference>